<organism evidence="1 2">
    <name type="scientific">Candidatus Amesbacteria bacterium RIFOXYB1_FULL_44_23</name>
    <dbReference type="NCBI Taxonomy" id="1797263"/>
    <lineage>
        <taxon>Bacteria</taxon>
        <taxon>Candidatus Amesiibacteriota</taxon>
    </lineage>
</organism>
<dbReference type="AlphaFoldDB" id="A0A1F4ZP03"/>
<accession>A0A1F4ZP03</accession>
<reference evidence="1 2" key="1">
    <citation type="journal article" date="2016" name="Nat. Commun.">
        <title>Thousands of microbial genomes shed light on interconnected biogeochemical processes in an aquifer system.</title>
        <authorList>
            <person name="Anantharaman K."/>
            <person name="Brown C.T."/>
            <person name="Hug L.A."/>
            <person name="Sharon I."/>
            <person name="Castelle C.J."/>
            <person name="Probst A.J."/>
            <person name="Thomas B.C."/>
            <person name="Singh A."/>
            <person name="Wilkins M.J."/>
            <person name="Karaoz U."/>
            <person name="Brodie E.L."/>
            <person name="Williams K.H."/>
            <person name="Hubbard S.S."/>
            <person name="Banfield J.F."/>
        </authorList>
    </citation>
    <scope>NUCLEOTIDE SEQUENCE [LARGE SCALE GENOMIC DNA]</scope>
</reference>
<sequence>MATIKCKEVSFEQDGVTFRVNRTPGVYKVVSVQPVRFEGSDQSSVEGCVLEHMAVGLTFVGASAVYPDAKCTRCGGKGRYQVKRVA</sequence>
<protein>
    <submittedName>
        <fullName evidence="1">Uncharacterized protein</fullName>
    </submittedName>
</protein>
<dbReference type="Proteomes" id="UP000176424">
    <property type="component" value="Unassembled WGS sequence"/>
</dbReference>
<evidence type="ECO:0000313" key="1">
    <source>
        <dbReference type="EMBL" id="OGD08189.1"/>
    </source>
</evidence>
<dbReference type="EMBL" id="MEXR01000062">
    <property type="protein sequence ID" value="OGD08189.1"/>
    <property type="molecule type" value="Genomic_DNA"/>
</dbReference>
<name>A0A1F4ZP03_9BACT</name>
<proteinExistence type="predicted"/>
<evidence type="ECO:0000313" key="2">
    <source>
        <dbReference type="Proteomes" id="UP000176424"/>
    </source>
</evidence>
<gene>
    <name evidence="1" type="ORF">A2397_05620</name>
</gene>
<comment type="caution">
    <text evidence="1">The sequence shown here is derived from an EMBL/GenBank/DDBJ whole genome shotgun (WGS) entry which is preliminary data.</text>
</comment>